<dbReference type="KEGG" id="pbp:STSP1_01305"/>
<sequence length="183" mass="21209" precursor="true">MLKRVIFLFTVSFAVSLFSGCSPHSSKIHVRADKQITEDNSFEVHVFGVNPTEKKRVLNMSMTEYWQPGSQMMRAYENRRVVLYFGKEEQRSFVISKNNFEKQWQEWQRINASDIVILADMPINPESPFQDNYGSEDIRRLCAPFKPQCWEFGRVEIEISSGSGIIATNFKPEGGMFCDCEIE</sequence>
<reference evidence="3" key="1">
    <citation type="submission" date="2017-04" db="EMBL/GenBank/DDBJ databases">
        <title>Comparative genomics and description of representatives of a novel lineage of planctomycetes thriving in anoxic sediments.</title>
        <authorList>
            <person name="Spring S."/>
            <person name="Bunk B."/>
            <person name="Sproer C."/>
        </authorList>
    </citation>
    <scope>NUCLEOTIDE SEQUENCE [LARGE SCALE GENOMIC DNA]</scope>
    <source>
        <strain evidence="3">ST-PulAB-D4</strain>
    </source>
</reference>
<dbReference type="STRING" id="1941349.STSP1_01305"/>
<dbReference type="AlphaFoldDB" id="A0A1W6LMD8"/>
<accession>A0A1W6LMD8</accession>
<organism evidence="2 3">
    <name type="scientific">Sedimentisphaera salicampi</name>
    <dbReference type="NCBI Taxonomy" id="1941349"/>
    <lineage>
        <taxon>Bacteria</taxon>
        <taxon>Pseudomonadati</taxon>
        <taxon>Planctomycetota</taxon>
        <taxon>Phycisphaerae</taxon>
        <taxon>Sedimentisphaerales</taxon>
        <taxon>Sedimentisphaeraceae</taxon>
        <taxon>Sedimentisphaera</taxon>
    </lineage>
</organism>
<name>A0A1W6LMD8_9BACT</name>
<feature type="signal peptide" evidence="1">
    <location>
        <begin position="1"/>
        <end position="19"/>
    </location>
</feature>
<keyword evidence="3" id="KW-1185">Reference proteome</keyword>
<evidence type="ECO:0000313" key="3">
    <source>
        <dbReference type="Proteomes" id="UP000193334"/>
    </source>
</evidence>
<protein>
    <recommendedName>
        <fullName evidence="4">Lipoprotein</fullName>
    </recommendedName>
</protein>
<evidence type="ECO:0008006" key="4">
    <source>
        <dbReference type="Google" id="ProtNLM"/>
    </source>
</evidence>
<dbReference type="Proteomes" id="UP000193334">
    <property type="component" value="Chromosome"/>
</dbReference>
<proteinExistence type="predicted"/>
<dbReference type="PROSITE" id="PS51257">
    <property type="entry name" value="PROKAR_LIPOPROTEIN"/>
    <property type="match status" value="1"/>
</dbReference>
<evidence type="ECO:0000313" key="2">
    <source>
        <dbReference type="EMBL" id="ARN56912.1"/>
    </source>
</evidence>
<keyword evidence="1" id="KW-0732">Signal</keyword>
<feature type="chain" id="PRO_5012709809" description="Lipoprotein" evidence="1">
    <location>
        <begin position="20"/>
        <end position="183"/>
    </location>
</feature>
<gene>
    <name evidence="2" type="ORF">STSP1_01305</name>
</gene>
<evidence type="ECO:0000256" key="1">
    <source>
        <dbReference type="SAM" id="SignalP"/>
    </source>
</evidence>
<dbReference type="RefSeq" id="WP_085755587.1">
    <property type="nucleotide sequence ID" value="NZ_CP021023.1"/>
</dbReference>
<dbReference type="EMBL" id="CP021023">
    <property type="protein sequence ID" value="ARN56912.1"/>
    <property type="molecule type" value="Genomic_DNA"/>
</dbReference>